<dbReference type="PANTHER" id="PTHR43877">
    <property type="entry name" value="AMINOALKYLPHOSPHONATE N-ACETYLTRANSFERASE-RELATED-RELATED"/>
    <property type="match status" value="1"/>
</dbReference>
<evidence type="ECO:0000313" key="6">
    <source>
        <dbReference type="Proteomes" id="UP000256541"/>
    </source>
</evidence>
<evidence type="ECO:0000259" key="4">
    <source>
        <dbReference type="PROSITE" id="PS51186"/>
    </source>
</evidence>
<name>A0A3E0VVH1_9MICO</name>
<evidence type="ECO:0000256" key="2">
    <source>
        <dbReference type="ARBA" id="ARBA00023315"/>
    </source>
</evidence>
<feature type="region of interest" description="Disordered" evidence="3">
    <location>
        <begin position="36"/>
        <end position="67"/>
    </location>
</feature>
<dbReference type="SUPFAM" id="SSF55729">
    <property type="entry name" value="Acyl-CoA N-acyltransferases (Nat)"/>
    <property type="match status" value="1"/>
</dbReference>
<keyword evidence="1" id="KW-0808">Transferase</keyword>
<dbReference type="InterPro" id="IPR050832">
    <property type="entry name" value="Bact_Acetyltransf"/>
</dbReference>
<dbReference type="EMBL" id="NBXB01000034">
    <property type="protein sequence ID" value="RFA13690.1"/>
    <property type="molecule type" value="Genomic_DNA"/>
</dbReference>
<dbReference type="InterPro" id="IPR000182">
    <property type="entry name" value="GNAT_dom"/>
</dbReference>
<feature type="compositionally biased region" description="Gly residues" evidence="3">
    <location>
        <begin position="38"/>
        <end position="67"/>
    </location>
</feature>
<dbReference type="InterPro" id="IPR016181">
    <property type="entry name" value="Acyl_CoA_acyltransferase"/>
</dbReference>
<dbReference type="GO" id="GO:0016747">
    <property type="term" value="F:acyltransferase activity, transferring groups other than amino-acyl groups"/>
    <property type="evidence" value="ECO:0007669"/>
    <property type="project" value="InterPro"/>
</dbReference>
<sequence>MDVEMGERYDSGVPMDAAVVAALTVDPGTVRATVLVVDGGGGGGEDGGEGGDSSGGDGSDRGAGGTPIGHAALRLLRGDWEVKRVIVDGDQRGRGVGRALMNELERVVRETDPDARRLILQTGDRQPEAVALYTRLGYTPIPTYEPYIEAIPNSLCFELPLG</sequence>
<evidence type="ECO:0000313" key="5">
    <source>
        <dbReference type="EMBL" id="RFA13690.1"/>
    </source>
</evidence>
<proteinExistence type="predicted"/>
<comment type="caution">
    <text evidence="5">The sequence shown here is derived from an EMBL/GenBank/DDBJ whole genome shotgun (WGS) entry which is preliminary data.</text>
</comment>
<organism evidence="5 6">
    <name type="scientific">Subtercola boreus</name>
    <dbReference type="NCBI Taxonomy" id="120213"/>
    <lineage>
        <taxon>Bacteria</taxon>
        <taxon>Bacillati</taxon>
        <taxon>Actinomycetota</taxon>
        <taxon>Actinomycetes</taxon>
        <taxon>Micrococcales</taxon>
        <taxon>Microbacteriaceae</taxon>
        <taxon>Subtercola</taxon>
    </lineage>
</organism>
<dbReference type="CDD" id="cd04301">
    <property type="entry name" value="NAT_SF"/>
    <property type="match status" value="1"/>
</dbReference>
<dbReference type="OrthoDB" id="70840at2"/>
<accession>A0A3E0VVH1</accession>
<evidence type="ECO:0000256" key="3">
    <source>
        <dbReference type="SAM" id="MobiDB-lite"/>
    </source>
</evidence>
<feature type="domain" description="N-acetyltransferase" evidence="4">
    <location>
        <begin position="64"/>
        <end position="162"/>
    </location>
</feature>
<protein>
    <recommendedName>
        <fullName evidence="4">N-acetyltransferase domain-containing protein</fullName>
    </recommendedName>
</protein>
<dbReference type="AlphaFoldDB" id="A0A3E0VVH1"/>
<dbReference type="PROSITE" id="PS51186">
    <property type="entry name" value="GNAT"/>
    <property type="match status" value="1"/>
</dbReference>
<dbReference type="Gene3D" id="3.40.630.30">
    <property type="match status" value="1"/>
</dbReference>
<dbReference type="PANTHER" id="PTHR43877:SF2">
    <property type="entry name" value="AMINOALKYLPHOSPHONATE N-ACETYLTRANSFERASE-RELATED"/>
    <property type="match status" value="1"/>
</dbReference>
<reference evidence="5 6" key="1">
    <citation type="submission" date="2017-04" db="EMBL/GenBank/DDBJ databases">
        <title>Comparative genome analysis of Subtercola boreus.</title>
        <authorList>
            <person name="Cho Y.-J."/>
            <person name="Cho A."/>
            <person name="Kim O.-S."/>
            <person name="Lee J.-I."/>
        </authorList>
    </citation>
    <scope>NUCLEOTIDE SEQUENCE [LARGE SCALE GENOMIC DNA]</scope>
    <source>
        <strain evidence="5 6">P27479</strain>
    </source>
</reference>
<dbReference type="Proteomes" id="UP000256541">
    <property type="component" value="Unassembled WGS sequence"/>
</dbReference>
<dbReference type="Pfam" id="PF00583">
    <property type="entry name" value="Acetyltransf_1"/>
    <property type="match status" value="1"/>
</dbReference>
<evidence type="ECO:0000256" key="1">
    <source>
        <dbReference type="ARBA" id="ARBA00022679"/>
    </source>
</evidence>
<keyword evidence="2" id="KW-0012">Acyltransferase</keyword>
<gene>
    <name evidence="5" type="ORF">B7R22_12895</name>
</gene>